<feature type="signal peptide" evidence="1">
    <location>
        <begin position="1"/>
        <end position="28"/>
    </location>
</feature>
<gene>
    <name evidence="2" type="ORF">ACFS6H_10115</name>
</gene>
<dbReference type="EMBL" id="JBHUOZ010000003">
    <property type="protein sequence ID" value="MFD2920064.1"/>
    <property type="molecule type" value="Genomic_DNA"/>
</dbReference>
<evidence type="ECO:0000313" key="2">
    <source>
        <dbReference type="EMBL" id="MFD2920064.1"/>
    </source>
</evidence>
<evidence type="ECO:0000313" key="3">
    <source>
        <dbReference type="Proteomes" id="UP001597511"/>
    </source>
</evidence>
<organism evidence="2 3">
    <name type="scientific">Terrimonas rubra</name>
    <dbReference type="NCBI Taxonomy" id="1035890"/>
    <lineage>
        <taxon>Bacteria</taxon>
        <taxon>Pseudomonadati</taxon>
        <taxon>Bacteroidota</taxon>
        <taxon>Chitinophagia</taxon>
        <taxon>Chitinophagales</taxon>
        <taxon>Chitinophagaceae</taxon>
        <taxon>Terrimonas</taxon>
    </lineage>
</organism>
<proteinExistence type="predicted"/>
<reference evidence="3" key="1">
    <citation type="journal article" date="2019" name="Int. J. Syst. Evol. Microbiol.">
        <title>The Global Catalogue of Microorganisms (GCM) 10K type strain sequencing project: providing services to taxonomists for standard genome sequencing and annotation.</title>
        <authorList>
            <consortium name="The Broad Institute Genomics Platform"/>
            <consortium name="The Broad Institute Genome Sequencing Center for Infectious Disease"/>
            <person name="Wu L."/>
            <person name="Ma J."/>
        </authorList>
    </citation>
    <scope>NUCLEOTIDE SEQUENCE [LARGE SCALE GENOMIC DNA]</scope>
    <source>
        <strain evidence="3">KCTC 23299</strain>
    </source>
</reference>
<accession>A0ABW6A4Q6</accession>
<feature type="chain" id="PRO_5046794531" evidence="1">
    <location>
        <begin position="29"/>
        <end position="322"/>
    </location>
</feature>
<keyword evidence="1" id="KW-0732">Signal</keyword>
<dbReference type="Proteomes" id="UP001597511">
    <property type="component" value="Unassembled WGS sequence"/>
</dbReference>
<sequence>MTVAMQLITKKILPLLTALCWLSMNTLAQDVDSLENERLARMITLTDVVMSKEFNVPNFIKRVKEDTTFYKAFKNLRILNFTSLNSITMTNKSGSKVEASLNSRTRQVITNRCRLTHVDEERTTGDFYTKKGDYNYYTAELYASLFFAKTPVCGEDNIVKGSTINPRNKSGMDKRKEQLKMLFFNPGKKITGIPFMGDKSNIFDPDIAAYYDMQVDAGTYEGKDCYIFSIKAKEDLTGSQRDKIVFDNMTTWFAAGSYEILARTYALSYGAGAYSFNVSMEVKLGWFGKLQVPTLLRYNGTWNVIFKAREKGFFTATLFDFK</sequence>
<name>A0ABW6A4Q6_9BACT</name>
<comment type="caution">
    <text evidence="2">The sequence shown here is derived from an EMBL/GenBank/DDBJ whole genome shotgun (WGS) entry which is preliminary data.</text>
</comment>
<evidence type="ECO:0000256" key="1">
    <source>
        <dbReference type="SAM" id="SignalP"/>
    </source>
</evidence>
<keyword evidence="3" id="KW-1185">Reference proteome</keyword>
<dbReference type="RefSeq" id="WP_386097922.1">
    <property type="nucleotide sequence ID" value="NZ_JBHUOZ010000003.1"/>
</dbReference>
<protein>
    <submittedName>
        <fullName evidence="2">Uncharacterized protein</fullName>
    </submittedName>
</protein>